<dbReference type="Gene3D" id="3.40.50.300">
    <property type="entry name" value="P-loop containing nucleotide triphosphate hydrolases"/>
    <property type="match status" value="2"/>
</dbReference>
<feature type="domain" description="Helicase ATP-binding" evidence="19">
    <location>
        <begin position="25"/>
        <end position="193"/>
    </location>
</feature>
<dbReference type="GO" id="GO:0016787">
    <property type="term" value="F:hydrolase activity"/>
    <property type="evidence" value="ECO:0007669"/>
    <property type="project" value="UniProtKB-KW"/>
</dbReference>
<dbReference type="SMART" id="SM00487">
    <property type="entry name" value="DEXDc"/>
    <property type="match status" value="1"/>
</dbReference>
<dbReference type="Pfam" id="PF16124">
    <property type="entry name" value="RecQ_Zn_bind"/>
    <property type="match status" value="1"/>
</dbReference>
<dbReference type="Pfam" id="PF09382">
    <property type="entry name" value="RQC"/>
    <property type="match status" value="1"/>
</dbReference>
<dbReference type="GO" id="GO:0006260">
    <property type="term" value="P:DNA replication"/>
    <property type="evidence" value="ECO:0007669"/>
    <property type="project" value="InterPro"/>
</dbReference>
<dbReference type="NCBIfam" id="TIGR01389">
    <property type="entry name" value="recQ"/>
    <property type="match status" value="1"/>
</dbReference>
<dbReference type="Pfam" id="PF00271">
    <property type="entry name" value="Helicase_C"/>
    <property type="match status" value="1"/>
</dbReference>
<keyword evidence="9" id="KW-0862">Zinc</keyword>
<dbReference type="SMART" id="SM00341">
    <property type="entry name" value="HRDC"/>
    <property type="match status" value="1"/>
</dbReference>
<dbReference type="GO" id="GO:0046872">
    <property type="term" value="F:metal ion binding"/>
    <property type="evidence" value="ECO:0007669"/>
    <property type="project" value="UniProtKB-KW"/>
</dbReference>
<comment type="catalytic activity">
    <reaction evidence="15">
        <text>Couples ATP hydrolysis with the unwinding of duplex DNA by translocating in the 3'-5' direction.</text>
        <dbReference type="EC" id="5.6.2.4"/>
    </reaction>
</comment>
<evidence type="ECO:0000256" key="11">
    <source>
        <dbReference type="ARBA" id="ARBA00023125"/>
    </source>
</evidence>
<evidence type="ECO:0000256" key="2">
    <source>
        <dbReference type="ARBA" id="ARBA00001947"/>
    </source>
</evidence>
<keyword evidence="14" id="KW-0413">Isomerase</keyword>
<keyword evidence="13" id="KW-0234">DNA repair</keyword>
<dbReference type="SMART" id="SM00490">
    <property type="entry name" value="HELICc"/>
    <property type="match status" value="1"/>
</dbReference>
<dbReference type="InterPro" id="IPR044876">
    <property type="entry name" value="HRDC_dom_sf"/>
</dbReference>
<keyword evidence="10" id="KW-0067">ATP-binding</keyword>
<feature type="domain" description="Rhodanese" evidence="17">
    <location>
        <begin position="213"/>
        <end position="266"/>
    </location>
</feature>
<evidence type="ECO:0000256" key="13">
    <source>
        <dbReference type="ARBA" id="ARBA00023204"/>
    </source>
</evidence>
<dbReference type="InterPro" id="IPR010997">
    <property type="entry name" value="HRDC-like_sf"/>
</dbReference>
<evidence type="ECO:0000256" key="15">
    <source>
        <dbReference type="ARBA" id="ARBA00034617"/>
    </source>
</evidence>
<dbReference type="GO" id="GO:0009432">
    <property type="term" value="P:SOS response"/>
    <property type="evidence" value="ECO:0007669"/>
    <property type="project" value="UniProtKB-UniRule"/>
</dbReference>
<comment type="cofactor">
    <cofactor evidence="1">
        <name>Mg(2+)</name>
        <dbReference type="ChEBI" id="CHEBI:18420"/>
    </cofactor>
</comment>
<keyword evidence="8 21" id="KW-0347">Helicase</keyword>
<dbReference type="Gene3D" id="1.10.150.80">
    <property type="entry name" value="HRDC domain"/>
    <property type="match status" value="1"/>
</dbReference>
<organism evidence="21">
    <name type="scientific">Magnetococcus massalia (strain MO-1)</name>
    <dbReference type="NCBI Taxonomy" id="451514"/>
    <lineage>
        <taxon>Bacteria</taxon>
        <taxon>Pseudomonadati</taxon>
        <taxon>Pseudomonadota</taxon>
        <taxon>Magnetococcia</taxon>
        <taxon>Magnetococcales</taxon>
        <taxon>Magnetococcaceae</taxon>
        <taxon>Magnetococcus</taxon>
    </lineage>
</organism>
<dbReference type="GO" id="GO:0005524">
    <property type="term" value="F:ATP binding"/>
    <property type="evidence" value="ECO:0007669"/>
    <property type="project" value="UniProtKB-KW"/>
</dbReference>
<dbReference type="GO" id="GO:0030894">
    <property type="term" value="C:replisome"/>
    <property type="evidence" value="ECO:0007669"/>
    <property type="project" value="TreeGrafter"/>
</dbReference>
<evidence type="ECO:0000259" key="20">
    <source>
        <dbReference type="PROSITE" id="PS51194"/>
    </source>
</evidence>
<dbReference type="GO" id="GO:0006310">
    <property type="term" value="P:DNA recombination"/>
    <property type="evidence" value="ECO:0007669"/>
    <property type="project" value="UniProtKB-UniRule"/>
</dbReference>
<protein>
    <recommendedName>
        <fullName evidence="16">DNA helicase RecQ</fullName>
        <ecNumber evidence="16">5.6.2.4</ecNumber>
    </recommendedName>
</protein>
<comment type="similarity">
    <text evidence="3">Belongs to the helicase family. RecQ subfamily.</text>
</comment>
<evidence type="ECO:0000259" key="18">
    <source>
        <dbReference type="PROSITE" id="PS50967"/>
    </source>
</evidence>
<dbReference type="EC" id="5.6.2.4" evidence="16"/>
<dbReference type="InterPro" id="IPR027417">
    <property type="entry name" value="P-loop_NTPase"/>
</dbReference>
<evidence type="ECO:0000256" key="7">
    <source>
        <dbReference type="ARBA" id="ARBA00022801"/>
    </source>
</evidence>
<name>A0A1S7LEV0_MAGMO</name>
<dbReference type="PANTHER" id="PTHR13710:SF105">
    <property type="entry name" value="ATP-DEPENDENT DNA HELICASE Q1"/>
    <property type="match status" value="1"/>
</dbReference>
<feature type="domain" description="HRDC" evidence="18">
    <location>
        <begin position="525"/>
        <end position="600"/>
    </location>
</feature>
<dbReference type="CDD" id="cd18794">
    <property type="entry name" value="SF2_C_RecQ"/>
    <property type="match status" value="1"/>
</dbReference>
<evidence type="ECO:0000256" key="14">
    <source>
        <dbReference type="ARBA" id="ARBA00023235"/>
    </source>
</evidence>
<keyword evidence="5" id="KW-0547">Nucleotide-binding</keyword>
<keyword evidence="12" id="KW-0233">DNA recombination</keyword>
<sequence>MDPALSILRDQFGHQAFRGFQQEVINHVHGGGDALVLMPTGGGKSLCFQIPALLRDGVGVVISPLIALMHDQVAALRQNGIPAMLINSSLEGHEVAQVFEALNRGEVKLLYMAPERLLMEHMLALLDRLPISLFAIDEAHCVSQWGHDFRPHYLQLSMLHQRFPHVPRIALTATADDVTRQEMVKRLQLQEAQQFVSSFDRPNIRYRVVSKERPKEQLKKFLQQEHKDDSGIVYCLSRKRVEETARWLAEQGWDARPYHAGLSKEEREANQTHFLQGDGVIIVATIAFGMGIDKPDVRFVVHLDLPKSMEAYYQETGRAGRDGKPANAFMTYGYEEVALLRQFVENSDAEESFKEVERQRLDTILGFCETATCRRQVLLRYFGEELEKPCGNCDVCLSPVQTWDGLEAAQMALSCIYRTGQKFGMTYLIEVLLGKETDRIVENGHHQVSTFGIGKGRSENTWRSVYRQLVAAGYLTLDRQGNRSLLLTEACRPVLRGEKGIRFRKDGPGGAKKVFKRRYKVAFPDHGDQLLWDALVAWRKEEAATQGVAPYIIVTNAVLEALVEQRPSNLRNITDVPGIGRYKKELYGETLLKLVHAHPS</sequence>
<evidence type="ECO:0000256" key="8">
    <source>
        <dbReference type="ARBA" id="ARBA00022806"/>
    </source>
</evidence>
<keyword evidence="4" id="KW-0479">Metal-binding</keyword>
<keyword evidence="11" id="KW-0238">DNA-binding</keyword>
<evidence type="ECO:0000256" key="5">
    <source>
        <dbReference type="ARBA" id="ARBA00022741"/>
    </source>
</evidence>
<evidence type="ECO:0000256" key="16">
    <source>
        <dbReference type="NCBIfam" id="TIGR01389"/>
    </source>
</evidence>
<dbReference type="InterPro" id="IPR036388">
    <property type="entry name" value="WH-like_DNA-bd_sf"/>
</dbReference>
<evidence type="ECO:0000256" key="3">
    <source>
        <dbReference type="ARBA" id="ARBA00005446"/>
    </source>
</evidence>
<evidence type="ECO:0000313" key="21">
    <source>
        <dbReference type="EMBL" id="CRH04634.1"/>
    </source>
</evidence>
<dbReference type="GO" id="GO:0005737">
    <property type="term" value="C:cytoplasm"/>
    <property type="evidence" value="ECO:0007669"/>
    <property type="project" value="TreeGrafter"/>
</dbReference>
<evidence type="ECO:0000256" key="1">
    <source>
        <dbReference type="ARBA" id="ARBA00001946"/>
    </source>
</evidence>
<dbReference type="SMART" id="SM00956">
    <property type="entry name" value="RQC"/>
    <property type="match status" value="1"/>
</dbReference>
<dbReference type="GO" id="GO:0003677">
    <property type="term" value="F:DNA binding"/>
    <property type="evidence" value="ECO:0007669"/>
    <property type="project" value="UniProtKB-KW"/>
</dbReference>
<dbReference type="Pfam" id="PF00270">
    <property type="entry name" value="DEAD"/>
    <property type="match status" value="1"/>
</dbReference>
<evidence type="ECO:0000256" key="6">
    <source>
        <dbReference type="ARBA" id="ARBA00022763"/>
    </source>
</evidence>
<evidence type="ECO:0000256" key="12">
    <source>
        <dbReference type="ARBA" id="ARBA00023172"/>
    </source>
</evidence>
<evidence type="ECO:0000259" key="17">
    <source>
        <dbReference type="PROSITE" id="PS50206"/>
    </source>
</evidence>
<reference evidence="21" key="1">
    <citation type="submission" date="2015-04" db="EMBL/GenBank/DDBJ databases">
        <authorList>
            <person name="Syromyatnikov M.Y."/>
            <person name="Popov V.N."/>
        </authorList>
    </citation>
    <scope>NUCLEOTIDE SEQUENCE</scope>
    <source>
        <strain evidence="21">MO-1</strain>
    </source>
</reference>
<dbReference type="AlphaFoldDB" id="A0A1S7LEV0"/>
<dbReference type="InterPro" id="IPR001763">
    <property type="entry name" value="Rhodanese-like_dom"/>
</dbReference>
<dbReference type="Gene3D" id="1.10.10.10">
    <property type="entry name" value="Winged helix-like DNA-binding domain superfamily/Winged helix DNA-binding domain"/>
    <property type="match status" value="1"/>
</dbReference>
<dbReference type="GO" id="GO:0043590">
    <property type="term" value="C:bacterial nucleoid"/>
    <property type="evidence" value="ECO:0007669"/>
    <property type="project" value="TreeGrafter"/>
</dbReference>
<comment type="cofactor">
    <cofactor evidence="2">
        <name>Zn(2+)</name>
        <dbReference type="ChEBI" id="CHEBI:29105"/>
    </cofactor>
</comment>
<dbReference type="InterPro" id="IPR006293">
    <property type="entry name" value="DNA_helicase_ATP-dep_RecQ_bac"/>
</dbReference>
<gene>
    <name evidence="21" type="primary">recQ</name>
    <name evidence="21" type="ORF">MAGMO_0422</name>
</gene>
<dbReference type="SUPFAM" id="SSF52540">
    <property type="entry name" value="P-loop containing nucleoside triphosphate hydrolases"/>
    <property type="match status" value="2"/>
</dbReference>
<dbReference type="InterPro" id="IPR011545">
    <property type="entry name" value="DEAD/DEAH_box_helicase_dom"/>
</dbReference>
<dbReference type="PROSITE" id="PS51194">
    <property type="entry name" value="HELICASE_CTER"/>
    <property type="match status" value="1"/>
</dbReference>
<dbReference type="InterPro" id="IPR001650">
    <property type="entry name" value="Helicase_C-like"/>
</dbReference>
<dbReference type="Pfam" id="PF00570">
    <property type="entry name" value="HRDC"/>
    <property type="match status" value="1"/>
</dbReference>
<dbReference type="InterPro" id="IPR014001">
    <property type="entry name" value="Helicase_ATP-bd"/>
</dbReference>
<feature type="domain" description="Helicase C-terminal" evidence="20">
    <location>
        <begin position="214"/>
        <end position="364"/>
    </location>
</feature>
<dbReference type="InterPro" id="IPR018982">
    <property type="entry name" value="RQC_domain"/>
</dbReference>
<dbReference type="PROSITE" id="PS50206">
    <property type="entry name" value="RHODANESE_3"/>
    <property type="match status" value="1"/>
</dbReference>
<evidence type="ECO:0000256" key="9">
    <source>
        <dbReference type="ARBA" id="ARBA00022833"/>
    </source>
</evidence>
<dbReference type="PROSITE" id="PS50967">
    <property type="entry name" value="HRDC"/>
    <property type="match status" value="1"/>
</dbReference>
<proteinExistence type="inferred from homology"/>
<accession>A0A1S7LEV0</accession>
<dbReference type="PANTHER" id="PTHR13710">
    <property type="entry name" value="DNA HELICASE RECQ FAMILY MEMBER"/>
    <property type="match status" value="1"/>
</dbReference>
<dbReference type="GO" id="GO:0006281">
    <property type="term" value="P:DNA repair"/>
    <property type="evidence" value="ECO:0007669"/>
    <property type="project" value="UniProtKB-KW"/>
</dbReference>
<evidence type="ECO:0000256" key="10">
    <source>
        <dbReference type="ARBA" id="ARBA00022840"/>
    </source>
</evidence>
<dbReference type="FunFam" id="1.10.10.10:FF:000175">
    <property type="entry name" value="ATP-dependent DNA helicase RecQ"/>
    <property type="match status" value="1"/>
</dbReference>
<dbReference type="GO" id="GO:0043138">
    <property type="term" value="F:3'-5' DNA helicase activity"/>
    <property type="evidence" value="ECO:0007669"/>
    <property type="project" value="UniProtKB-EC"/>
</dbReference>
<evidence type="ECO:0000259" key="19">
    <source>
        <dbReference type="PROSITE" id="PS51192"/>
    </source>
</evidence>
<dbReference type="InterPro" id="IPR002121">
    <property type="entry name" value="HRDC_dom"/>
</dbReference>
<dbReference type="InterPro" id="IPR032284">
    <property type="entry name" value="RecQ_Zn-bd"/>
</dbReference>
<dbReference type="GO" id="GO:0009378">
    <property type="term" value="F:four-way junction helicase activity"/>
    <property type="evidence" value="ECO:0007669"/>
    <property type="project" value="TreeGrafter"/>
</dbReference>
<dbReference type="CDD" id="cd17920">
    <property type="entry name" value="DEXHc_RecQ"/>
    <property type="match status" value="1"/>
</dbReference>
<dbReference type="FunFam" id="3.40.50.300:FF:000156">
    <property type="entry name" value="ATP-dependent DNA helicase recQ"/>
    <property type="match status" value="1"/>
</dbReference>
<dbReference type="InterPro" id="IPR004589">
    <property type="entry name" value="DNA_helicase_ATP-dep_RecQ"/>
</dbReference>
<dbReference type="SUPFAM" id="SSF47819">
    <property type="entry name" value="HRDC-like"/>
    <property type="match status" value="1"/>
</dbReference>
<dbReference type="NCBIfam" id="TIGR00614">
    <property type="entry name" value="recQ_fam"/>
    <property type="match status" value="1"/>
</dbReference>
<evidence type="ECO:0000256" key="4">
    <source>
        <dbReference type="ARBA" id="ARBA00022723"/>
    </source>
</evidence>
<keyword evidence="6" id="KW-0227">DNA damage</keyword>
<dbReference type="EMBL" id="LO017727">
    <property type="protein sequence ID" value="CRH04634.1"/>
    <property type="molecule type" value="Genomic_DNA"/>
</dbReference>
<dbReference type="PROSITE" id="PS51192">
    <property type="entry name" value="HELICASE_ATP_BIND_1"/>
    <property type="match status" value="1"/>
</dbReference>
<keyword evidence="7 21" id="KW-0378">Hydrolase</keyword>
<dbReference type="FunFam" id="3.40.50.300:FF:000296">
    <property type="entry name" value="ATP-dependent DNA helicase RecQ"/>
    <property type="match status" value="1"/>
</dbReference>